<name>A0AA88GH32_NAELO</name>
<dbReference type="PANTHER" id="PTHR37211:SF1">
    <property type="entry name" value="EXPRESSED PROTEIN"/>
    <property type="match status" value="1"/>
</dbReference>
<sequence>MQNSEPNKISLQELIQRLEWYRNQSLVQDHQEENVDELKHDEGEGSDEEEEPQVADSEEEEEGPMKKQHINSEIQFLFNASQFMISNRLKKKDGEKVKLLIQAMKNPDSDEASPFIFPLAQSRKLQKNIIKNFGAQLLNQCLSDFISKPHLKSHTSSEPSMKKNGKMEEHGSEENPSADEEQEETEIVNKHDSSVHSGNIYHNAQEGNKIEVDIHHLYQQSVQSSRDDVNLFEKMFKTYFQQKAPHVFREDFCGTGLLCCEWAKRGVENISIGIDLDHDTIQWGRKHNMETKYSKFNVSDRIYTFTKNVLEFNWEEELRDCELLLAQDEDTGKCYLRKADIICAYNYSVCLLHKRKDLILYFKKVRESMADYGSIFLLDLLGGAKMLSVNDRERVRKDLPGGIMYEFEQTSYNPITDILTCHIHFKLSDHWIKKAFSYQFRKWGVRELKEALDEAGFSKVELYWASHDRDEDNHDVSGSLQFEKVKNIEKIGQSGSWTALFCCLK</sequence>
<keyword evidence="3" id="KW-1185">Reference proteome</keyword>
<evidence type="ECO:0000313" key="3">
    <source>
        <dbReference type="Proteomes" id="UP000816034"/>
    </source>
</evidence>
<reference evidence="2 3" key="1">
    <citation type="journal article" date="2018" name="BMC Genomics">
        <title>The genome of Naegleria lovaniensis, the basis for a comparative approach to unravel pathogenicity factors of the human pathogenic amoeba N. fowleri.</title>
        <authorList>
            <person name="Liechti N."/>
            <person name="Schurch N."/>
            <person name="Bruggmann R."/>
            <person name="Wittwer M."/>
        </authorList>
    </citation>
    <scope>NUCLEOTIDE SEQUENCE [LARGE SCALE GENOMIC DNA]</scope>
    <source>
        <strain evidence="2 3">ATCC 30569</strain>
    </source>
</reference>
<dbReference type="PANTHER" id="PTHR37211">
    <property type="entry name" value="EXPRESSED PROTEIN"/>
    <property type="match status" value="1"/>
</dbReference>
<feature type="compositionally biased region" description="Acidic residues" evidence="1">
    <location>
        <begin position="176"/>
        <end position="186"/>
    </location>
</feature>
<dbReference type="Gene3D" id="3.40.50.150">
    <property type="entry name" value="Vaccinia Virus protein VP39"/>
    <property type="match status" value="1"/>
</dbReference>
<dbReference type="RefSeq" id="XP_044544529.1">
    <property type="nucleotide sequence ID" value="XM_044700224.1"/>
</dbReference>
<dbReference type="InterPro" id="IPR029063">
    <property type="entry name" value="SAM-dependent_MTases_sf"/>
</dbReference>
<feature type="compositionally biased region" description="Basic and acidic residues" evidence="1">
    <location>
        <begin position="29"/>
        <end position="43"/>
    </location>
</feature>
<dbReference type="Proteomes" id="UP000816034">
    <property type="component" value="Unassembled WGS sequence"/>
</dbReference>
<dbReference type="SUPFAM" id="SSF53335">
    <property type="entry name" value="S-adenosyl-L-methionine-dependent methyltransferases"/>
    <property type="match status" value="1"/>
</dbReference>
<protein>
    <recommendedName>
        <fullName evidence="4">Methyltransferase domain-containing protein</fullName>
    </recommendedName>
</protein>
<evidence type="ECO:0008006" key="4">
    <source>
        <dbReference type="Google" id="ProtNLM"/>
    </source>
</evidence>
<gene>
    <name evidence="2" type="ORF">C9374_009978</name>
</gene>
<dbReference type="AlphaFoldDB" id="A0AA88GH32"/>
<feature type="compositionally biased region" description="Acidic residues" evidence="1">
    <location>
        <begin position="44"/>
        <end position="62"/>
    </location>
</feature>
<feature type="region of interest" description="Disordered" evidence="1">
    <location>
        <begin position="28"/>
        <end position="67"/>
    </location>
</feature>
<dbReference type="Gene3D" id="2.20.25.110">
    <property type="entry name" value="S-adenosyl-L-methionine-dependent methyltransferases"/>
    <property type="match status" value="1"/>
</dbReference>
<dbReference type="GeneID" id="68102432"/>
<comment type="caution">
    <text evidence="2">The sequence shown here is derived from an EMBL/GenBank/DDBJ whole genome shotgun (WGS) entry which is preliminary data.</text>
</comment>
<organism evidence="2 3">
    <name type="scientific">Naegleria lovaniensis</name>
    <name type="common">Amoeba</name>
    <dbReference type="NCBI Taxonomy" id="51637"/>
    <lineage>
        <taxon>Eukaryota</taxon>
        <taxon>Discoba</taxon>
        <taxon>Heterolobosea</taxon>
        <taxon>Tetramitia</taxon>
        <taxon>Eutetramitia</taxon>
        <taxon>Vahlkampfiidae</taxon>
        <taxon>Naegleria</taxon>
    </lineage>
</organism>
<feature type="region of interest" description="Disordered" evidence="1">
    <location>
        <begin position="150"/>
        <end position="200"/>
    </location>
</feature>
<evidence type="ECO:0000313" key="2">
    <source>
        <dbReference type="EMBL" id="KAG2375355.1"/>
    </source>
</evidence>
<dbReference type="EMBL" id="PYSW02000039">
    <property type="protein sequence ID" value="KAG2375355.1"/>
    <property type="molecule type" value="Genomic_DNA"/>
</dbReference>
<evidence type="ECO:0000256" key="1">
    <source>
        <dbReference type="SAM" id="MobiDB-lite"/>
    </source>
</evidence>
<accession>A0AA88GH32</accession>
<proteinExistence type="predicted"/>